<dbReference type="SMART" id="SM00709">
    <property type="entry name" value="Zpr1"/>
    <property type="match status" value="1"/>
</dbReference>
<keyword evidence="3" id="KW-1185">Reference proteome</keyword>
<dbReference type="VEuPathDB" id="MicrosporidiaDB:G9O61_00g010840"/>
<sequence>MTFTDYNELIIKNTTETDTICPGCKQNAKFKYTKLEDVQPEIVLVVFECTHCNIKDTSFFNEKINTRKLVIECHFNDKEDFKREINLNMHSQLFIEYRGIKYEHESSLPLVISVEGIIDQAIEALDNENNSIIGDKQEMKKTVEIFKLIKEDYVFYMKIIDNDGSSRVGRIGKGVYEMQNCDIKEFNDEKVHHYLVNS</sequence>
<proteinExistence type="predicted"/>
<dbReference type="VEuPathDB" id="MicrosporidiaDB:NCER_101428"/>
<evidence type="ECO:0000313" key="2">
    <source>
        <dbReference type="EMBL" id="KKO74966.1"/>
    </source>
</evidence>
<dbReference type="RefSeq" id="XP_024330708.1">
    <property type="nucleotide sequence ID" value="XM_024475353.1"/>
</dbReference>
<dbReference type="GO" id="GO:0008270">
    <property type="term" value="F:zinc ion binding"/>
    <property type="evidence" value="ECO:0007669"/>
    <property type="project" value="InterPro"/>
</dbReference>
<dbReference type="InterPro" id="IPR004457">
    <property type="entry name" value="Znf_ZPR1"/>
</dbReference>
<dbReference type="AlphaFoldDB" id="A0A0F9WBS5"/>
<organism evidence="2 3">
    <name type="scientific">Vairimorpha ceranae</name>
    <dbReference type="NCBI Taxonomy" id="40302"/>
    <lineage>
        <taxon>Eukaryota</taxon>
        <taxon>Fungi</taxon>
        <taxon>Fungi incertae sedis</taxon>
        <taxon>Microsporidia</taxon>
        <taxon>Nosematidae</taxon>
        <taxon>Vairimorpha</taxon>
    </lineage>
</organism>
<dbReference type="Proteomes" id="UP000034350">
    <property type="component" value="Unassembled WGS sequence"/>
</dbReference>
<evidence type="ECO:0000313" key="3">
    <source>
        <dbReference type="Proteomes" id="UP000034350"/>
    </source>
</evidence>
<dbReference type="VEuPathDB" id="MicrosporidiaDB:AAJ76_3700016580"/>
<protein>
    <submittedName>
        <fullName evidence="2">Zinc finger protein</fullName>
    </submittedName>
</protein>
<evidence type="ECO:0000259" key="1">
    <source>
        <dbReference type="SMART" id="SM00709"/>
    </source>
</evidence>
<dbReference type="OrthoDB" id="308464at2759"/>
<gene>
    <name evidence="2" type="ORF">AAJ76_3700016580</name>
</gene>
<reference evidence="2 3" key="1">
    <citation type="journal article" date="2015" name="Environ. Microbiol.">
        <title>Genome analyses suggest the presence of polyploidy and recent human-driven expansions in eight global populations of the honeybee pathogen Nosema ceranae.</title>
        <authorList>
            <person name="Pelin A."/>
            <person name="Selman M."/>
            <person name="Aris-Brosou S."/>
            <person name="Farinelli L."/>
            <person name="Corradi N."/>
        </authorList>
    </citation>
    <scope>NUCLEOTIDE SEQUENCE [LARGE SCALE GENOMIC DNA]</scope>
    <source>
        <strain evidence="2 3">PA08 1199</strain>
    </source>
</reference>
<feature type="domain" description="Zinc finger ZPR1-type" evidence="1">
    <location>
        <begin position="19"/>
        <end position="170"/>
    </location>
</feature>
<dbReference type="EMBL" id="JPQZ01000037">
    <property type="protein sequence ID" value="KKO74966.1"/>
    <property type="molecule type" value="Genomic_DNA"/>
</dbReference>
<name>A0A0F9WBS5_9MICR</name>
<dbReference type="GeneID" id="36320294"/>
<accession>A0A0F9WBS5</accession>
<comment type="caution">
    <text evidence="2">The sequence shown here is derived from an EMBL/GenBank/DDBJ whole genome shotgun (WGS) entry which is preliminary data.</text>
</comment>